<dbReference type="InParanoid" id="A0A0C2ZWP2"/>
<organism evidence="1 2">
    <name type="scientific">Scleroderma citrinum Foug A</name>
    <dbReference type="NCBI Taxonomy" id="1036808"/>
    <lineage>
        <taxon>Eukaryota</taxon>
        <taxon>Fungi</taxon>
        <taxon>Dikarya</taxon>
        <taxon>Basidiomycota</taxon>
        <taxon>Agaricomycotina</taxon>
        <taxon>Agaricomycetes</taxon>
        <taxon>Agaricomycetidae</taxon>
        <taxon>Boletales</taxon>
        <taxon>Sclerodermatineae</taxon>
        <taxon>Sclerodermataceae</taxon>
        <taxon>Scleroderma</taxon>
    </lineage>
</organism>
<proteinExistence type="predicted"/>
<keyword evidence="2" id="KW-1185">Reference proteome</keyword>
<gene>
    <name evidence="1" type="ORF">SCLCIDRAFT_421657</name>
</gene>
<evidence type="ECO:0000313" key="1">
    <source>
        <dbReference type="EMBL" id="KIM65888.1"/>
    </source>
</evidence>
<accession>A0A0C2ZWP2</accession>
<dbReference type="Proteomes" id="UP000053989">
    <property type="component" value="Unassembled WGS sequence"/>
</dbReference>
<sequence length="70" mass="8431">MHSHSGKQIPCSQYQDMSYTWIFKSHTTEYHRQQTLVNYIDRSYTADRHRHHLSSHVEFRHAESRTSAVQ</sequence>
<dbReference type="AlphaFoldDB" id="A0A0C2ZWP2"/>
<reference evidence="2" key="2">
    <citation type="submission" date="2015-01" db="EMBL/GenBank/DDBJ databases">
        <title>Evolutionary Origins and Diversification of the Mycorrhizal Mutualists.</title>
        <authorList>
            <consortium name="DOE Joint Genome Institute"/>
            <consortium name="Mycorrhizal Genomics Consortium"/>
            <person name="Kohler A."/>
            <person name="Kuo A."/>
            <person name="Nagy L.G."/>
            <person name="Floudas D."/>
            <person name="Copeland A."/>
            <person name="Barry K.W."/>
            <person name="Cichocki N."/>
            <person name="Veneault-Fourrey C."/>
            <person name="LaButti K."/>
            <person name="Lindquist E.A."/>
            <person name="Lipzen A."/>
            <person name="Lundell T."/>
            <person name="Morin E."/>
            <person name="Murat C."/>
            <person name="Riley R."/>
            <person name="Ohm R."/>
            <person name="Sun H."/>
            <person name="Tunlid A."/>
            <person name="Henrissat B."/>
            <person name="Grigoriev I.V."/>
            <person name="Hibbett D.S."/>
            <person name="Martin F."/>
        </authorList>
    </citation>
    <scope>NUCLEOTIDE SEQUENCE [LARGE SCALE GENOMIC DNA]</scope>
    <source>
        <strain evidence="2">Foug A</strain>
    </source>
</reference>
<dbReference type="EMBL" id="KN822020">
    <property type="protein sequence ID" value="KIM65888.1"/>
    <property type="molecule type" value="Genomic_DNA"/>
</dbReference>
<protein>
    <submittedName>
        <fullName evidence="1">Uncharacterized protein</fullName>
    </submittedName>
</protein>
<reference evidence="1 2" key="1">
    <citation type="submission" date="2014-04" db="EMBL/GenBank/DDBJ databases">
        <authorList>
            <consortium name="DOE Joint Genome Institute"/>
            <person name="Kuo A."/>
            <person name="Kohler A."/>
            <person name="Nagy L.G."/>
            <person name="Floudas D."/>
            <person name="Copeland A."/>
            <person name="Barry K.W."/>
            <person name="Cichocki N."/>
            <person name="Veneault-Fourrey C."/>
            <person name="LaButti K."/>
            <person name="Lindquist E.A."/>
            <person name="Lipzen A."/>
            <person name="Lundell T."/>
            <person name="Morin E."/>
            <person name="Murat C."/>
            <person name="Sun H."/>
            <person name="Tunlid A."/>
            <person name="Henrissat B."/>
            <person name="Grigoriev I.V."/>
            <person name="Hibbett D.S."/>
            <person name="Martin F."/>
            <person name="Nordberg H.P."/>
            <person name="Cantor M.N."/>
            <person name="Hua S.X."/>
        </authorList>
    </citation>
    <scope>NUCLEOTIDE SEQUENCE [LARGE SCALE GENOMIC DNA]</scope>
    <source>
        <strain evidence="1 2">Foug A</strain>
    </source>
</reference>
<evidence type="ECO:0000313" key="2">
    <source>
        <dbReference type="Proteomes" id="UP000053989"/>
    </source>
</evidence>
<dbReference type="HOGENOM" id="CLU_2759287_0_0_1"/>
<name>A0A0C2ZWP2_9AGAM</name>